<organism evidence="1 2">
    <name type="scientific">Theobroma cacao</name>
    <name type="common">Cacao</name>
    <name type="synonym">Cocoa</name>
    <dbReference type="NCBI Taxonomy" id="3641"/>
    <lineage>
        <taxon>Eukaryota</taxon>
        <taxon>Viridiplantae</taxon>
        <taxon>Streptophyta</taxon>
        <taxon>Embryophyta</taxon>
        <taxon>Tracheophyta</taxon>
        <taxon>Spermatophyta</taxon>
        <taxon>Magnoliopsida</taxon>
        <taxon>eudicotyledons</taxon>
        <taxon>Gunneridae</taxon>
        <taxon>Pentapetalae</taxon>
        <taxon>rosids</taxon>
        <taxon>malvids</taxon>
        <taxon>Malvales</taxon>
        <taxon>Malvaceae</taxon>
        <taxon>Byttnerioideae</taxon>
        <taxon>Theobroma</taxon>
    </lineage>
</organism>
<accession>A0A061EFI3</accession>
<reference evidence="1 2" key="1">
    <citation type="journal article" date="2013" name="Genome Biol.">
        <title>The genome sequence of the most widely cultivated cacao type and its use to identify candidate genes regulating pod color.</title>
        <authorList>
            <person name="Motamayor J.C."/>
            <person name="Mockaitis K."/>
            <person name="Schmutz J."/>
            <person name="Haiminen N."/>
            <person name="Iii D.L."/>
            <person name="Cornejo O."/>
            <person name="Findley S.D."/>
            <person name="Zheng P."/>
            <person name="Utro F."/>
            <person name="Royaert S."/>
            <person name="Saski C."/>
            <person name="Jenkins J."/>
            <person name="Podicheti R."/>
            <person name="Zhao M."/>
            <person name="Scheffler B.E."/>
            <person name="Stack J.C."/>
            <person name="Feltus F.A."/>
            <person name="Mustiga G.M."/>
            <person name="Amores F."/>
            <person name="Phillips W."/>
            <person name="Marelli J.P."/>
            <person name="May G.D."/>
            <person name="Shapiro H."/>
            <person name="Ma J."/>
            <person name="Bustamante C.D."/>
            <person name="Schnell R.J."/>
            <person name="Main D."/>
            <person name="Gilbert D."/>
            <person name="Parida L."/>
            <person name="Kuhn D.N."/>
        </authorList>
    </citation>
    <scope>NUCLEOTIDE SEQUENCE [LARGE SCALE GENOMIC DNA]</scope>
    <source>
        <strain evidence="2">cv. Matina 1-6</strain>
    </source>
</reference>
<proteinExistence type="predicted"/>
<name>A0A061EFI3_THECC</name>
<dbReference type="PANTHER" id="PTHR38360">
    <property type="entry name" value="OS03G0120000 PROTEIN"/>
    <property type="match status" value="1"/>
</dbReference>
<dbReference type="OMA" id="ARTKYCT"/>
<sequence>MSPSSSSSSSSSTSWTLVPRLFLLACFFTSKWLMAIDGAATVKVGNISKVEDAQNYHIYYGQTFKVIKNVIDGKSYLLIQSDSRMAGRTRYCTSRIKSFVIPLSNFSADTNSFPVSFIELLGLLGSMKGMTSNSVASECALKMYAEGEINIINKTELTQFAAHFISDNAQTQACNVANFAAVGEETPLQRAEWIKFVGAFANLENRANQVYKAVKDNYLCLTKFAEAKKKTFKPIVAWMEYYNGIWSFTKETYKLKYVEDAGGENVDGSINKITYNISNPDDIEELHAILCTIDILIDETYASDPVGYTQAAFLQNINIEDKSCFGFVTNQSLWRYDKRIQNLTTLDWFDGAVSQPQLVLADLIEILFPSGNYNTTYFRNIAKGEGVMSIGPNMCDRNISTAMDPIIPACR</sequence>
<evidence type="ECO:0000313" key="2">
    <source>
        <dbReference type="Proteomes" id="UP000026915"/>
    </source>
</evidence>
<dbReference type="eggNOG" id="ENOG502QWDR">
    <property type="taxonomic scope" value="Eukaryota"/>
</dbReference>
<evidence type="ECO:0000313" key="1">
    <source>
        <dbReference type="EMBL" id="EOY03137.1"/>
    </source>
</evidence>
<dbReference type="EMBL" id="CM001882">
    <property type="protein sequence ID" value="EOY03137.1"/>
    <property type="molecule type" value="Genomic_DNA"/>
</dbReference>
<dbReference type="STRING" id="3641.A0A061EFI3"/>
<dbReference type="Gramene" id="EOY03137">
    <property type="protein sequence ID" value="EOY03137"/>
    <property type="gene ID" value="TCM_017682"/>
</dbReference>
<dbReference type="AlphaFoldDB" id="A0A061EFI3"/>
<dbReference type="Proteomes" id="UP000026915">
    <property type="component" value="Chromosome 4"/>
</dbReference>
<dbReference type="FunCoup" id="A0A061EFI3">
    <property type="interactions" value="11"/>
</dbReference>
<gene>
    <name evidence="1" type="ORF">TCM_017682</name>
</gene>
<dbReference type="InParanoid" id="A0A061EFI3"/>
<keyword evidence="2" id="KW-1185">Reference proteome</keyword>
<dbReference type="SUPFAM" id="SSF53807">
    <property type="entry name" value="Helical backbone' metal receptor"/>
    <property type="match status" value="1"/>
</dbReference>
<dbReference type="PANTHER" id="PTHR38360:SF1">
    <property type="entry name" value="F12P19.7"/>
    <property type="match status" value="1"/>
</dbReference>
<dbReference type="HOGENOM" id="CLU_062929_0_0_1"/>
<protein>
    <submittedName>
        <fullName evidence="1">F12P19.7 isoform 1</fullName>
    </submittedName>
</protein>